<dbReference type="GO" id="GO:0016740">
    <property type="term" value="F:transferase activity"/>
    <property type="evidence" value="ECO:0007669"/>
    <property type="project" value="UniProtKB-KW"/>
</dbReference>
<dbReference type="EMBL" id="VTUX01000004">
    <property type="protein sequence ID" value="KAA1191965.1"/>
    <property type="molecule type" value="Genomic_DNA"/>
</dbReference>
<reference evidence="2 3" key="1">
    <citation type="submission" date="2019-09" db="EMBL/GenBank/DDBJ databases">
        <authorList>
            <person name="Chen X.-Y."/>
        </authorList>
    </citation>
    <scope>NUCLEOTIDE SEQUENCE [LARGE SCALE GENOMIC DNA]</scope>
    <source>
        <strain evidence="2 3">NY5</strain>
    </source>
</reference>
<dbReference type="CDD" id="cd03046">
    <property type="entry name" value="GST_N_GTT1_like"/>
    <property type="match status" value="1"/>
</dbReference>
<accession>A0A5B0WZZ2</accession>
<dbReference type="PANTHER" id="PTHR44051:SF8">
    <property type="entry name" value="GLUTATHIONE S-TRANSFERASE GSTA"/>
    <property type="match status" value="1"/>
</dbReference>
<dbReference type="InterPro" id="IPR036249">
    <property type="entry name" value="Thioredoxin-like_sf"/>
</dbReference>
<dbReference type="InterPro" id="IPR040079">
    <property type="entry name" value="Glutathione_S-Trfase"/>
</dbReference>
<dbReference type="PANTHER" id="PTHR44051">
    <property type="entry name" value="GLUTATHIONE S-TRANSFERASE-RELATED"/>
    <property type="match status" value="1"/>
</dbReference>
<name>A0A5B0WZZ2_9GAMM</name>
<protein>
    <submittedName>
        <fullName evidence="2">Glutathione S-transferase family protein</fullName>
    </submittedName>
</protein>
<dbReference type="Proteomes" id="UP000323708">
    <property type="component" value="Unassembled WGS sequence"/>
</dbReference>
<dbReference type="PROSITE" id="PS50404">
    <property type="entry name" value="GST_NTER"/>
    <property type="match status" value="1"/>
</dbReference>
<dbReference type="InterPro" id="IPR004045">
    <property type="entry name" value="Glutathione_S-Trfase_N"/>
</dbReference>
<dbReference type="Pfam" id="PF13417">
    <property type="entry name" value="GST_N_3"/>
    <property type="match status" value="1"/>
</dbReference>
<evidence type="ECO:0000313" key="2">
    <source>
        <dbReference type="EMBL" id="KAA1191965.1"/>
    </source>
</evidence>
<comment type="caution">
    <text evidence="2">The sequence shown here is derived from an EMBL/GenBank/DDBJ whole genome shotgun (WGS) entry which is preliminary data.</text>
</comment>
<keyword evidence="3" id="KW-1185">Reference proteome</keyword>
<sequence length="223" mass="25714">MIIQRIKLYHFPMSRSARVKWLLHELLDDDFDVEVMALYEGAQYQSEFLQRNPNHAVPVLEITQDDGDVFTMIESGAMISLLADAYPAKALAPPAVGYSPERADYLQMLHFGSSWMDMMLWQLRLHRDLLPPDERDQATISRYLDKFSTEVEPQLIARLERQAFICSEQFTAVDCVIGQNINWARVYDLCQEDVFSCYLAALRERPAYRAAYADRALVRVSPA</sequence>
<evidence type="ECO:0000313" key="3">
    <source>
        <dbReference type="Proteomes" id="UP000323708"/>
    </source>
</evidence>
<dbReference type="SUPFAM" id="SSF47616">
    <property type="entry name" value="GST C-terminal domain-like"/>
    <property type="match status" value="1"/>
</dbReference>
<dbReference type="InterPro" id="IPR036282">
    <property type="entry name" value="Glutathione-S-Trfase_C_sf"/>
</dbReference>
<dbReference type="SFLD" id="SFLDG00358">
    <property type="entry name" value="Main_(cytGST)"/>
    <property type="match status" value="1"/>
</dbReference>
<dbReference type="Gene3D" id="1.20.1050.10">
    <property type="match status" value="1"/>
</dbReference>
<dbReference type="SUPFAM" id="SSF52833">
    <property type="entry name" value="Thioredoxin-like"/>
    <property type="match status" value="1"/>
</dbReference>
<dbReference type="RefSeq" id="WP_149611401.1">
    <property type="nucleotide sequence ID" value="NZ_VTUX01000004.1"/>
</dbReference>
<gene>
    <name evidence="2" type="ORF">F0M18_10600</name>
</gene>
<evidence type="ECO:0000259" key="1">
    <source>
        <dbReference type="PROSITE" id="PS50404"/>
    </source>
</evidence>
<feature type="domain" description="GST N-terminal" evidence="1">
    <location>
        <begin position="4"/>
        <end position="90"/>
    </location>
</feature>
<proteinExistence type="predicted"/>
<dbReference type="AlphaFoldDB" id="A0A5B0WZZ2"/>
<keyword evidence="2" id="KW-0808">Transferase</keyword>
<organism evidence="2 3">
    <name type="scientific">Pseudohalioglobus sediminis</name>
    <dbReference type="NCBI Taxonomy" id="2606449"/>
    <lineage>
        <taxon>Bacteria</taxon>
        <taxon>Pseudomonadati</taxon>
        <taxon>Pseudomonadota</taxon>
        <taxon>Gammaproteobacteria</taxon>
        <taxon>Cellvibrionales</taxon>
        <taxon>Halieaceae</taxon>
        <taxon>Pseudohalioglobus</taxon>
    </lineage>
</organism>
<dbReference type="SFLD" id="SFLDS00019">
    <property type="entry name" value="Glutathione_Transferase_(cytos"/>
    <property type="match status" value="1"/>
</dbReference>
<dbReference type="Gene3D" id="3.40.30.10">
    <property type="entry name" value="Glutaredoxin"/>
    <property type="match status" value="1"/>
</dbReference>